<feature type="compositionally biased region" description="Low complexity" evidence="4">
    <location>
        <begin position="8"/>
        <end position="43"/>
    </location>
</feature>
<feature type="domain" description="RCC1-like" evidence="5">
    <location>
        <begin position="192"/>
        <end position="631"/>
    </location>
</feature>
<dbReference type="Proteomes" id="UP001295740">
    <property type="component" value="Unassembled WGS sequence"/>
</dbReference>
<protein>
    <submittedName>
        <fullName evidence="6">Uu.00g132080.m01.CDS01</fullName>
    </submittedName>
</protein>
<name>A0AAI8VK47_9PEZI</name>
<evidence type="ECO:0000256" key="3">
    <source>
        <dbReference type="PROSITE-ProRule" id="PRU00235"/>
    </source>
</evidence>
<reference evidence="6" key="1">
    <citation type="submission" date="2023-10" db="EMBL/GenBank/DDBJ databases">
        <authorList>
            <person name="Hackl T."/>
        </authorList>
    </citation>
    <scope>NUCLEOTIDE SEQUENCE</scope>
</reference>
<evidence type="ECO:0000313" key="6">
    <source>
        <dbReference type="EMBL" id="CAJ2505814.1"/>
    </source>
</evidence>
<feature type="repeat" description="RCC1" evidence="3">
    <location>
        <begin position="461"/>
        <end position="517"/>
    </location>
</feature>
<keyword evidence="2" id="KW-0677">Repeat</keyword>
<dbReference type="PROSITE" id="PS00626">
    <property type="entry name" value="RCC1_2"/>
    <property type="match status" value="1"/>
</dbReference>
<dbReference type="GO" id="GO:0005085">
    <property type="term" value="F:guanyl-nucleotide exchange factor activity"/>
    <property type="evidence" value="ECO:0007669"/>
    <property type="project" value="TreeGrafter"/>
</dbReference>
<sequence length="660" mass="69946">MAPKRKPAVAADAAAPSTTKKTATKTAKPATKAAPKKAAAPKTAPKKAPKKAAAPKNPVAADKEAPKKAPAKKSAPAKTVTTKAGPKATRGLKRKAPDDEDDDSSPSSSSDEDAASSSGGPPQSKRPRASADESKMPRASADGLAESGTARRPRTAGRAVQKPAPPKAPAKPFRKRRFVQKVQNERPTKVLDVFVFGEGSAGELGLGSTPYEGKKPKDVKRPRFNHNLDADKGVEIVQIACGGMHVAALTSIGNVLTWGVNDDKALGRDTTWESVQHDIDDSDSDSGGDDESGLNPLESTPSDVSFVGVDPPDDDNALEEAVRYLLDVGMGIVQVAATDSATFALTPGGQVYGWGTFRGADGIIGFSKGIKSQPTPMLIEGLQWITKIVCGSNHVVALDVDGRVFTWGSGGQYQLGRKPLSRHSKDKTELKPQACGKFFKNHYAIDIAAGSYHSFYIDNKRRVWSWGLNNYSQTGLYDDTGKDDAMVLEPKIVTSLEKYKVKMIAGGEHHSVACTDDGTLLTWGRIDGHQVGHPLTAYNEDNAIFDDSNKPRILIEPTPIKGIYTTFVAAGTDTSFAIDNNGHVHSWGFSANYQTGQGTTDDVEVPEVIDNTAIRDRVISFAGAGGQYSLVASERPGQVDLEEGGGDDSSVGSVDGENGI</sequence>
<dbReference type="PRINTS" id="PR00633">
    <property type="entry name" value="RCCNDNSATION"/>
</dbReference>
<keyword evidence="7" id="KW-1185">Reference proteome</keyword>
<feature type="repeat" description="RCC1" evidence="3">
    <location>
        <begin position="191"/>
        <end position="252"/>
    </location>
</feature>
<feature type="region of interest" description="Disordered" evidence="4">
    <location>
        <begin position="638"/>
        <end position="660"/>
    </location>
</feature>
<feature type="compositionally biased region" description="Acidic residues" evidence="4">
    <location>
        <begin position="98"/>
        <end position="114"/>
    </location>
</feature>
<dbReference type="InterPro" id="IPR000408">
    <property type="entry name" value="Reg_chr_condens"/>
</dbReference>
<feature type="compositionally biased region" description="Low complexity" evidence="4">
    <location>
        <begin position="648"/>
        <end position="660"/>
    </location>
</feature>
<feature type="region of interest" description="Disordered" evidence="4">
    <location>
        <begin position="1"/>
        <end position="175"/>
    </location>
</feature>
<keyword evidence="1" id="KW-0344">Guanine-nucleotide releasing factor</keyword>
<dbReference type="EMBL" id="CAUWAG010000007">
    <property type="protein sequence ID" value="CAJ2505814.1"/>
    <property type="molecule type" value="Genomic_DNA"/>
</dbReference>
<dbReference type="AlphaFoldDB" id="A0AAI8VK47"/>
<dbReference type="PANTHER" id="PTHR45982:SF1">
    <property type="entry name" value="REGULATOR OF CHROMOSOME CONDENSATION"/>
    <property type="match status" value="1"/>
</dbReference>
<dbReference type="InterPro" id="IPR058923">
    <property type="entry name" value="RCC1-like_dom"/>
</dbReference>
<dbReference type="InterPro" id="IPR051553">
    <property type="entry name" value="Ran_GTPase-activating"/>
</dbReference>
<feature type="region of interest" description="Disordered" evidence="4">
    <location>
        <begin position="273"/>
        <end position="305"/>
    </location>
</feature>
<gene>
    <name evidence="6" type="ORF">KHLLAP_LOCUS6282</name>
</gene>
<evidence type="ECO:0000256" key="4">
    <source>
        <dbReference type="SAM" id="MobiDB-lite"/>
    </source>
</evidence>
<comment type="caution">
    <text evidence="6">The sequence shown here is derived from an EMBL/GenBank/DDBJ whole genome shotgun (WGS) entry which is preliminary data.</text>
</comment>
<feature type="compositionally biased region" description="Low complexity" evidence="4">
    <location>
        <begin position="51"/>
        <end position="60"/>
    </location>
</feature>
<feature type="repeat" description="RCC1" evidence="3">
    <location>
        <begin position="402"/>
        <end position="460"/>
    </location>
</feature>
<organism evidence="6 7">
    <name type="scientific">Anthostomella pinea</name>
    <dbReference type="NCBI Taxonomy" id="933095"/>
    <lineage>
        <taxon>Eukaryota</taxon>
        <taxon>Fungi</taxon>
        <taxon>Dikarya</taxon>
        <taxon>Ascomycota</taxon>
        <taxon>Pezizomycotina</taxon>
        <taxon>Sordariomycetes</taxon>
        <taxon>Xylariomycetidae</taxon>
        <taxon>Xylariales</taxon>
        <taxon>Xylariaceae</taxon>
        <taxon>Anthostomella</taxon>
    </lineage>
</organism>
<dbReference type="InterPro" id="IPR009091">
    <property type="entry name" value="RCC1/BLIP-II"/>
</dbReference>
<evidence type="ECO:0000256" key="2">
    <source>
        <dbReference type="ARBA" id="ARBA00022737"/>
    </source>
</evidence>
<feature type="compositionally biased region" description="Acidic residues" evidence="4">
    <location>
        <begin position="280"/>
        <end position="292"/>
    </location>
</feature>
<dbReference type="PROSITE" id="PS50012">
    <property type="entry name" value="RCC1_3"/>
    <property type="match status" value="6"/>
</dbReference>
<dbReference type="Gene3D" id="2.130.10.30">
    <property type="entry name" value="Regulator of chromosome condensation 1/beta-lactamase-inhibitor protein II"/>
    <property type="match status" value="1"/>
</dbReference>
<evidence type="ECO:0000313" key="7">
    <source>
        <dbReference type="Proteomes" id="UP001295740"/>
    </source>
</evidence>
<feature type="repeat" description="RCC1" evidence="3">
    <location>
        <begin position="349"/>
        <end position="401"/>
    </location>
</feature>
<proteinExistence type="predicted"/>
<dbReference type="Pfam" id="PF25390">
    <property type="entry name" value="WD40_RLD"/>
    <property type="match status" value="1"/>
</dbReference>
<dbReference type="SUPFAM" id="SSF50985">
    <property type="entry name" value="RCC1/BLIP-II"/>
    <property type="match status" value="1"/>
</dbReference>
<dbReference type="GO" id="GO:0005737">
    <property type="term" value="C:cytoplasm"/>
    <property type="evidence" value="ECO:0007669"/>
    <property type="project" value="TreeGrafter"/>
</dbReference>
<feature type="repeat" description="RCC1" evidence="3">
    <location>
        <begin position="518"/>
        <end position="581"/>
    </location>
</feature>
<feature type="repeat" description="RCC1" evidence="3">
    <location>
        <begin position="582"/>
        <end position="635"/>
    </location>
</feature>
<evidence type="ECO:0000259" key="5">
    <source>
        <dbReference type="Pfam" id="PF25390"/>
    </source>
</evidence>
<dbReference type="PANTHER" id="PTHR45982">
    <property type="entry name" value="REGULATOR OF CHROMOSOME CONDENSATION"/>
    <property type="match status" value="1"/>
</dbReference>
<evidence type="ECO:0000256" key="1">
    <source>
        <dbReference type="ARBA" id="ARBA00022658"/>
    </source>
</evidence>
<accession>A0AAI8VK47</accession>
<dbReference type="PROSITE" id="PS00625">
    <property type="entry name" value="RCC1_1"/>
    <property type="match status" value="1"/>
</dbReference>
<feature type="compositionally biased region" description="Low complexity" evidence="4">
    <location>
        <begin position="72"/>
        <end position="84"/>
    </location>
</feature>